<feature type="domain" description="RING-CH-type" evidence="12">
    <location>
        <begin position="163"/>
        <end position="223"/>
    </location>
</feature>
<evidence type="ECO:0000256" key="7">
    <source>
        <dbReference type="ARBA" id="ARBA00022833"/>
    </source>
</evidence>
<organism evidence="13 14">
    <name type="scientific">Molorchus minor</name>
    <dbReference type="NCBI Taxonomy" id="1323400"/>
    <lineage>
        <taxon>Eukaryota</taxon>
        <taxon>Metazoa</taxon>
        <taxon>Ecdysozoa</taxon>
        <taxon>Arthropoda</taxon>
        <taxon>Hexapoda</taxon>
        <taxon>Insecta</taxon>
        <taxon>Pterygota</taxon>
        <taxon>Neoptera</taxon>
        <taxon>Endopterygota</taxon>
        <taxon>Coleoptera</taxon>
        <taxon>Polyphaga</taxon>
        <taxon>Cucujiformia</taxon>
        <taxon>Chrysomeloidea</taxon>
        <taxon>Cerambycidae</taxon>
        <taxon>Lamiinae</taxon>
        <taxon>Monochamini</taxon>
        <taxon>Molorchus</taxon>
    </lineage>
</organism>
<keyword evidence="7" id="KW-0862">Zinc</keyword>
<evidence type="ECO:0000256" key="10">
    <source>
        <dbReference type="SAM" id="MobiDB-lite"/>
    </source>
</evidence>
<dbReference type="InterPro" id="IPR011016">
    <property type="entry name" value="Znf_RING-CH"/>
</dbReference>
<proteinExistence type="predicted"/>
<name>A0ABQ9JIP5_9CUCU</name>
<evidence type="ECO:0000256" key="6">
    <source>
        <dbReference type="ARBA" id="ARBA00022786"/>
    </source>
</evidence>
<evidence type="ECO:0000313" key="13">
    <source>
        <dbReference type="EMBL" id="KAJ8978040.1"/>
    </source>
</evidence>
<dbReference type="SUPFAM" id="SSF57850">
    <property type="entry name" value="RING/U-box"/>
    <property type="match status" value="1"/>
</dbReference>
<keyword evidence="8 11" id="KW-1133">Transmembrane helix</keyword>
<keyword evidence="5" id="KW-0863">Zinc-finger</keyword>
<dbReference type="Pfam" id="PF12906">
    <property type="entry name" value="RINGv"/>
    <property type="match status" value="1"/>
</dbReference>
<dbReference type="PANTHER" id="PTHR46065:SF3">
    <property type="entry name" value="FI20425P1"/>
    <property type="match status" value="1"/>
</dbReference>
<keyword evidence="4" id="KW-0479">Metal-binding</keyword>
<dbReference type="PANTHER" id="PTHR46065">
    <property type="entry name" value="E3 UBIQUITIN-PROTEIN LIGASE MARCH 2/3 FAMILY MEMBER"/>
    <property type="match status" value="1"/>
</dbReference>
<dbReference type="EMBL" id="JAPWTJ010000482">
    <property type="protein sequence ID" value="KAJ8978040.1"/>
    <property type="molecule type" value="Genomic_DNA"/>
</dbReference>
<comment type="caution">
    <text evidence="13">The sequence shown here is derived from an EMBL/GenBank/DDBJ whole genome shotgun (WGS) entry which is preliminary data.</text>
</comment>
<keyword evidence="9 11" id="KW-0472">Membrane</keyword>
<dbReference type="SMART" id="SM00744">
    <property type="entry name" value="RINGv"/>
    <property type="match status" value="1"/>
</dbReference>
<evidence type="ECO:0000259" key="12">
    <source>
        <dbReference type="PROSITE" id="PS51292"/>
    </source>
</evidence>
<evidence type="ECO:0000256" key="5">
    <source>
        <dbReference type="ARBA" id="ARBA00022771"/>
    </source>
</evidence>
<protein>
    <recommendedName>
        <fullName evidence="12">RING-CH-type domain-containing protein</fullName>
    </recommendedName>
</protein>
<keyword evidence="3 11" id="KW-0812">Transmembrane</keyword>
<keyword evidence="2" id="KW-0808">Transferase</keyword>
<evidence type="ECO:0000256" key="2">
    <source>
        <dbReference type="ARBA" id="ARBA00022679"/>
    </source>
</evidence>
<dbReference type="Proteomes" id="UP001162164">
    <property type="component" value="Unassembled WGS sequence"/>
</dbReference>
<evidence type="ECO:0000313" key="14">
    <source>
        <dbReference type="Proteomes" id="UP001162164"/>
    </source>
</evidence>
<sequence>MDLQLSKGDSVQLPRVNFEFVKLKFATPGKFAPGDSKICLITPSEFSYFQKQHENSRNSDLSDAAGTSGENSTKDNLEEIYLKISSDIGLFATSNCSSSSGMYEYSDDDINKIQSSGSEISRYMEAIKIHNRPLLTVRSKAHASKLNVYSNDILVSLLDSDSNKSSSEFMCGFVMAAKSLDDLLTPCRCRGTIALVHLKCLERWLKESNHSHCELCQHHYKVIREPKFGVPWSILVFLRHPGDNLKDIIFDLLAFALYTPSAVASTYMLLMICESLVKSNVVAHGSLSSHIIAFSAVFGMAAIDFTYSSWLMLTFQRHFEAWSDWYKSNSTLKVVLPKIKLRPHRSKKADKVDGAKKFLTNYNQLEKENLPLDLHSDAQKKSEQITAEFNSIPGAGKDWKGSR</sequence>
<evidence type="ECO:0000256" key="1">
    <source>
        <dbReference type="ARBA" id="ARBA00004141"/>
    </source>
</evidence>
<keyword evidence="14" id="KW-1185">Reference proteome</keyword>
<keyword evidence="6" id="KW-0833">Ubl conjugation pathway</keyword>
<evidence type="ECO:0000256" key="3">
    <source>
        <dbReference type="ARBA" id="ARBA00022692"/>
    </source>
</evidence>
<evidence type="ECO:0000256" key="11">
    <source>
        <dbReference type="SAM" id="Phobius"/>
    </source>
</evidence>
<feature type="transmembrane region" description="Helical" evidence="11">
    <location>
        <begin position="290"/>
        <end position="313"/>
    </location>
</feature>
<accession>A0ABQ9JIP5</accession>
<gene>
    <name evidence="13" type="ORF">NQ317_013568</name>
</gene>
<evidence type="ECO:0000256" key="8">
    <source>
        <dbReference type="ARBA" id="ARBA00022989"/>
    </source>
</evidence>
<dbReference type="Gene3D" id="3.30.40.10">
    <property type="entry name" value="Zinc/RING finger domain, C3HC4 (zinc finger)"/>
    <property type="match status" value="1"/>
</dbReference>
<feature type="region of interest" description="Disordered" evidence="10">
    <location>
        <begin position="52"/>
        <end position="72"/>
    </location>
</feature>
<evidence type="ECO:0000256" key="9">
    <source>
        <dbReference type="ARBA" id="ARBA00023136"/>
    </source>
</evidence>
<reference evidence="13" key="1">
    <citation type="journal article" date="2023" name="Insect Mol. Biol.">
        <title>Genome sequencing provides insights into the evolution of gene families encoding plant cell wall-degrading enzymes in longhorned beetles.</title>
        <authorList>
            <person name="Shin N.R."/>
            <person name="Okamura Y."/>
            <person name="Kirsch R."/>
            <person name="Pauchet Y."/>
        </authorList>
    </citation>
    <scope>NUCLEOTIDE SEQUENCE</scope>
    <source>
        <strain evidence="13">MMC_N1</strain>
    </source>
</reference>
<feature type="non-terminal residue" evidence="13">
    <location>
        <position position="403"/>
    </location>
</feature>
<evidence type="ECO:0000256" key="4">
    <source>
        <dbReference type="ARBA" id="ARBA00022723"/>
    </source>
</evidence>
<dbReference type="InterPro" id="IPR013083">
    <property type="entry name" value="Znf_RING/FYVE/PHD"/>
</dbReference>
<comment type="subcellular location">
    <subcellularLocation>
        <location evidence="1">Membrane</location>
        <topology evidence="1">Multi-pass membrane protein</topology>
    </subcellularLocation>
</comment>
<feature type="transmembrane region" description="Helical" evidence="11">
    <location>
        <begin position="248"/>
        <end position="270"/>
    </location>
</feature>
<dbReference type="PROSITE" id="PS51292">
    <property type="entry name" value="ZF_RING_CH"/>
    <property type="match status" value="1"/>
</dbReference>